<name>A0A699Z473_HAELA</name>
<evidence type="ECO:0000313" key="1">
    <source>
        <dbReference type="EMBL" id="GFH14158.1"/>
    </source>
</evidence>
<dbReference type="EMBL" id="BLLF01000693">
    <property type="protein sequence ID" value="GFH14158.1"/>
    <property type="molecule type" value="Genomic_DNA"/>
</dbReference>
<reference evidence="1 2" key="1">
    <citation type="submission" date="2020-02" db="EMBL/GenBank/DDBJ databases">
        <title>Draft genome sequence of Haematococcus lacustris strain NIES-144.</title>
        <authorList>
            <person name="Morimoto D."/>
            <person name="Nakagawa S."/>
            <person name="Yoshida T."/>
            <person name="Sawayama S."/>
        </authorList>
    </citation>
    <scope>NUCLEOTIDE SEQUENCE [LARGE SCALE GENOMIC DNA]</scope>
    <source>
        <strain evidence="1 2">NIES-144</strain>
    </source>
</reference>
<evidence type="ECO:0000313" key="2">
    <source>
        <dbReference type="Proteomes" id="UP000485058"/>
    </source>
</evidence>
<feature type="non-terminal residue" evidence="1">
    <location>
        <position position="68"/>
    </location>
</feature>
<gene>
    <name evidence="1" type="ORF">HaLaN_10157</name>
</gene>
<keyword evidence="2" id="KW-1185">Reference proteome</keyword>
<protein>
    <submittedName>
        <fullName evidence="1">Uncharacterized protein</fullName>
    </submittedName>
</protein>
<proteinExistence type="predicted"/>
<dbReference type="AlphaFoldDB" id="A0A699Z473"/>
<feature type="non-terminal residue" evidence="1">
    <location>
        <position position="1"/>
    </location>
</feature>
<accession>A0A699Z473</accession>
<organism evidence="1 2">
    <name type="scientific">Haematococcus lacustris</name>
    <name type="common">Green alga</name>
    <name type="synonym">Haematococcus pluvialis</name>
    <dbReference type="NCBI Taxonomy" id="44745"/>
    <lineage>
        <taxon>Eukaryota</taxon>
        <taxon>Viridiplantae</taxon>
        <taxon>Chlorophyta</taxon>
        <taxon>core chlorophytes</taxon>
        <taxon>Chlorophyceae</taxon>
        <taxon>CS clade</taxon>
        <taxon>Chlamydomonadales</taxon>
        <taxon>Haematococcaceae</taxon>
        <taxon>Haematococcus</taxon>
    </lineage>
</organism>
<sequence length="68" mass="7888">AAWLLGHWPRGEDNWLELRACKLDLVLPCHRAWSSCVTRRSSTGKRLPRRTALSAAQWLTHLARRRAQ</sequence>
<dbReference type="Proteomes" id="UP000485058">
    <property type="component" value="Unassembled WGS sequence"/>
</dbReference>
<comment type="caution">
    <text evidence="1">The sequence shown here is derived from an EMBL/GenBank/DDBJ whole genome shotgun (WGS) entry which is preliminary data.</text>
</comment>